<dbReference type="Gene3D" id="2.115.10.20">
    <property type="entry name" value="Glycosyl hydrolase domain, family 43"/>
    <property type="match status" value="1"/>
</dbReference>
<dbReference type="Pfam" id="PF08950">
    <property type="entry name" value="DUF1861"/>
    <property type="match status" value="1"/>
</dbReference>
<reference evidence="1 2" key="1">
    <citation type="submission" date="2018-12" db="EMBL/GenBank/DDBJ databases">
        <title>Bacillus ochoae sp. nov., Paenibacillus whitsoniae sp. nov., Paenibacillus spiritus sp. nov. Isolated from the Mars Exploration Rover during spacecraft assembly.</title>
        <authorList>
            <person name="Seuylemezian A."/>
            <person name="Vaishampayan P."/>
        </authorList>
    </citation>
    <scope>NUCLEOTIDE SEQUENCE [LARGE SCALE GENOMIC DNA]</scope>
    <source>
        <strain evidence="1 2">MER 54</strain>
    </source>
</reference>
<sequence>MNVRWVRLTLKQRRANFEVQKRIYESVILRFHGADGFDVYNVSIPFTRNGKRYLFGRLERREEWARSWVRLFEETGQDEWTVVENSMIYTLEDPYITEIGDELVLGGTHVQYDRGSYSTFFGYFFRGTDLHDLYYFTTGPDKMKDIRLVPLADGKIGVFSRPRSSDLRVKYGSDSMIGFTTIDSLDELTADVIAIAPYIYGIFGEGEWGGVNQAYLLDSGKIGIIGHICYLDQDECGGTQRVYLNMAFVFDPVTRESANLHLIGSRSCYPPGPAKKPYLTDCVFASGIVMRPDGKADLYSGIGDCQTGRITIDYPFAGHGSLLARA</sequence>
<dbReference type="PANTHER" id="PTHR37036:SF2">
    <property type="entry name" value="DUF1861 FAMILY PROTEIN"/>
    <property type="match status" value="1"/>
</dbReference>
<dbReference type="AlphaFoldDB" id="A0A430JCG9"/>
<dbReference type="EMBL" id="RXHU01000043">
    <property type="protein sequence ID" value="RTE08762.1"/>
    <property type="molecule type" value="Genomic_DNA"/>
</dbReference>
<dbReference type="Proteomes" id="UP000276128">
    <property type="component" value="Unassembled WGS sequence"/>
</dbReference>
<dbReference type="PANTHER" id="PTHR37036">
    <property type="match status" value="1"/>
</dbReference>
<dbReference type="InterPro" id="IPR023296">
    <property type="entry name" value="Glyco_hydro_beta-prop_sf"/>
</dbReference>
<evidence type="ECO:0000313" key="2">
    <source>
        <dbReference type="Proteomes" id="UP000276128"/>
    </source>
</evidence>
<evidence type="ECO:0000313" key="1">
    <source>
        <dbReference type="EMBL" id="RTE08762.1"/>
    </source>
</evidence>
<keyword evidence="2" id="KW-1185">Reference proteome</keyword>
<accession>A0A430JCG9</accession>
<proteinExistence type="predicted"/>
<comment type="caution">
    <text evidence="1">The sequence shown here is derived from an EMBL/GenBank/DDBJ whole genome shotgun (WGS) entry which is preliminary data.</text>
</comment>
<dbReference type="OrthoDB" id="7544904at2"/>
<organism evidence="1 2">
    <name type="scientific">Paenibacillus whitsoniae</name>
    <dbReference type="NCBI Taxonomy" id="2496558"/>
    <lineage>
        <taxon>Bacteria</taxon>
        <taxon>Bacillati</taxon>
        <taxon>Bacillota</taxon>
        <taxon>Bacilli</taxon>
        <taxon>Bacillales</taxon>
        <taxon>Paenibacillaceae</taxon>
        <taxon>Paenibacillus</taxon>
    </lineage>
</organism>
<protein>
    <submittedName>
        <fullName evidence="1">DUF1861 family protein</fullName>
    </submittedName>
</protein>
<gene>
    <name evidence="1" type="ORF">EJQ19_15975</name>
</gene>
<name>A0A430JCG9_9BACL</name>
<dbReference type="SUPFAM" id="SSF75005">
    <property type="entry name" value="Arabinanase/levansucrase/invertase"/>
    <property type="match status" value="1"/>
</dbReference>
<dbReference type="InterPro" id="IPR015045">
    <property type="entry name" value="MPT-1-like_LmxM"/>
</dbReference>